<proteinExistence type="predicted"/>
<dbReference type="RefSeq" id="WP_210657225.1">
    <property type="nucleotide sequence ID" value="NZ_JAGKQQ010000001.1"/>
</dbReference>
<evidence type="ECO:0000313" key="2">
    <source>
        <dbReference type="EMBL" id="MBP3957812.1"/>
    </source>
</evidence>
<dbReference type="Proteomes" id="UP000676565">
    <property type="component" value="Unassembled WGS sequence"/>
</dbReference>
<gene>
    <name evidence="2" type="ORF">J8F10_21375</name>
</gene>
<dbReference type="InterPro" id="IPR010499">
    <property type="entry name" value="AraC_E-bd"/>
</dbReference>
<evidence type="ECO:0000313" key="3">
    <source>
        <dbReference type="Proteomes" id="UP000676565"/>
    </source>
</evidence>
<name>A0ABS5BVQ1_9BACT</name>
<sequence length="157" mass="17201">MDYVVRVEQLSSHPLAVVRRRAAGHELSKVVPDACGVVWSALRAQQVAGAGRHVAIYLDDQINLEVGVELDAPFAGYGEVVGSVTPGGLVATTTHYGSYGRLNEAHDAIHLWCGSNGHRLTGPRWEVYGHWQDEWNNDPTKIHTDIFHLLVADERAG</sequence>
<dbReference type="Gene3D" id="3.20.80.10">
    <property type="entry name" value="Regulatory factor, effector binding domain"/>
    <property type="match status" value="1"/>
</dbReference>
<reference evidence="2 3" key="1">
    <citation type="submission" date="2021-04" db="EMBL/GenBank/DDBJ databases">
        <authorList>
            <person name="Ivanova A."/>
        </authorList>
    </citation>
    <scope>NUCLEOTIDE SEQUENCE [LARGE SCALE GENOMIC DNA]</scope>
    <source>
        <strain evidence="2 3">G18</strain>
    </source>
</reference>
<evidence type="ECO:0000259" key="1">
    <source>
        <dbReference type="SMART" id="SM00871"/>
    </source>
</evidence>
<dbReference type="Pfam" id="PF06445">
    <property type="entry name" value="GyrI-like"/>
    <property type="match status" value="1"/>
</dbReference>
<organism evidence="2 3">
    <name type="scientific">Gemmata palustris</name>
    <dbReference type="NCBI Taxonomy" id="2822762"/>
    <lineage>
        <taxon>Bacteria</taxon>
        <taxon>Pseudomonadati</taxon>
        <taxon>Planctomycetota</taxon>
        <taxon>Planctomycetia</taxon>
        <taxon>Gemmatales</taxon>
        <taxon>Gemmataceae</taxon>
        <taxon>Gemmata</taxon>
    </lineage>
</organism>
<accession>A0ABS5BVQ1</accession>
<keyword evidence="3" id="KW-1185">Reference proteome</keyword>
<dbReference type="EMBL" id="JAGKQQ010000001">
    <property type="protein sequence ID" value="MBP3957812.1"/>
    <property type="molecule type" value="Genomic_DNA"/>
</dbReference>
<dbReference type="InterPro" id="IPR011256">
    <property type="entry name" value="Reg_factor_effector_dom_sf"/>
</dbReference>
<dbReference type="SUPFAM" id="SSF55136">
    <property type="entry name" value="Probable bacterial effector-binding domain"/>
    <property type="match status" value="1"/>
</dbReference>
<comment type="caution">
    <text evidence="2">The sequence shown here is derived from an EMBL/GenBank/DDBJ whole genome shotgun (WGS) entry which is preliminary data.</text>
</comment>
<dbReference type="SMART" id="SM00871">
    <property type="entry name" value="AraC_E_bind"/>
    <property type="match status" value="1"/>
</dbReference>
<feature type="domain" description="AraC effector-binding" evidence="1">
    <location>
        <begin position="3"/>
        <end position="151"/>
    </location>
</feature>
<protein>
    <submittedName>
        <fullName evidence="2">GyrI-like domain-containing protein</fullName>
    </submittedName>
</protein>
<dbReference type="InterPro" id="IPR029442">
    <property type="entry name" value="GyrI-like"/>
</dbReference>